<protein>
    <submittedName>
        <fullName evidence="1">CLUMA_CG016659, isoform A</fullName>
    </submittedName>
</protein>
<organism evidence="1 2">
    <name type="scientific">Clunio marinus</name>
    <dbReference type="NCBI Taxonomy" id="568069"/>
    <lineage>
        <taxon>Eukaryota</taxon>
        <taxon>Metazoa</taxon>
        <taxon>Ecdysozoa</taxon>
        <taxon>Arthropoda</taxon>
        <taxon>Hexapoda</taxon>
        <taxon>Insecta</taxon>
        <taxon>Pterygota</taxon>
        <taxon>Neoptera</taxon>
        <taxon>Endopterygota</taxon>
        <taxon>Diptera</taxon>
        <taxon>Nematocera</taxon>
        <taxon>Chironomoidea</taxon>
        <taxon>Chironomidae</taxon>
        <taxon>Clunio</taxon>
    </lineage>
</organism>
<dbReference type="Proteomes" id="UP000183832">
    <property type="component" value="Unassembled WGS sequence"/>
</dbReference>
<evidence type="ECO:0000313" key="1">
    <source>
        <dbReference type="EMBL" id="CRL03324.1"/>
    </source>
</evidence>
<proteinExistence type="predicted"/>
<keyword evidence="2" id="KW-1185">Reference proteome</keyword>
<reference evidence="1 2" key="1">
    <citation type="submission" date="2015-04" db="EMBL/GenBank/DDBJ databases">
        <authorList>
            <person name="Syromyatnikov M.Y."/>
            <person name="Popov V.N."/>
        </authorList>
    </citation>
    <scope>NUCLEOTIDE SEQUENCE [LARGE SCALE GENOMIC DNA]</scope>
</reference>
<dbReference type="AlphaFoldDB" id="A0A1J1IUS4"/>
<name>A0A1J1IUS4_9DIPT</name>
<sequence length="124" mass="14925">MHKWTSDISQKHCRKEKFTDLQSKSESIKSQIRYVIKHLFLKLSISINEEQFIMAMKYLPTYTFEGSKCILSQTRKLKSLHDNNENQEISFTLSKNIRYHQRRCLEVFELRSYDAMLNSDERKL</sequence>
<dbReference type="EMBL" id="CVRI01000059">
    <property type="protein sequence ID" value="CRL03324.1"/>
    <property type="molecule type" value="Genomic_DNA"/>
</dbReference>
<accession>A0A1J1IUS4</accession>
<evidence type="ECO:0000313" key="2">
    <source>
        <dbReference type="Proteomes" id="UP000183832"/>
    </source>
</evidence>
<gene>
    <name evidence="1" type="ORF">CLUMA_CG016659</name>
</gene>